<accession>A0ABQ6NM79</accession>
<protein>
    <submittedName>
        <fullName evidence="1">Uncharacterized protein</fullName>
    </submittedName>
</protein>
<evidence type="ECO:0000313" key="1">
    <source>
        <dbReference type="EMBL" id="GMK45888.1"/>
    </source>
</evidence>
<evidence type="ECO:0000313" key="2">
    <source>
        <dbReference type="Proteomes" id="UP001285921"/>
    </source>
</evidence>
<organism evidence="1 2">
    <name type="scientific">Paenibacillus glycanilyticus</name>
    <dbReference type="NCBI Taxonomy" id="126569"/>
    <lineage>
        <taxon>Bacteria</taxon>
        <taxon>Bacillati</taxon>
        <taxon>Bacillota</taxon>
        <taxon>Bacilli</taxon>
        <taxon>Bacillales</taxon>
        <taxon>Paenibacillaceae</taxon>
        <taxon>Paenibacillus</taxon>
    </lineage>
</organism>
<sequence>MKQNAKWIPIVMKKKDEQTEFASLQECYRHLRTLESTAGYSNTEVYEIINNGIDNDKPWGEYEFHTTEEARKLRASRKTRKR</sequence>
<gene>
    <name evidence="1" type="ORF">PghCCS26_30160</name>
</gene>
<dbReference type="RefSeq" id="WP_317980431.1">
    <property type="nucleotide sequence ID" value="NZ_BTCL01000009.1"/>
</dbReference>
<keyword evidence="2" id="KW-1185">Reference proteome</keyword>
<name>A0ABQ6NM79_9BACL</name>
<proteinExistence type="predicted"/>
<dbReference type="Proteomes" id="UP001285921">
    <property type="component" value="Unassembled WGS sequence"/>
</dbReference>
<comment type="caution">
    <text evidence="1">The sequence shown here is derived from an EMBL/GenBank/DDBJ whole genome shotgun (WGS) entry which is preliminary data.</text>
</comment>
<dbReference type="EMBL" id="BTCL01000009">
    <property type="protein sequence ID" value="GMK45888.1"/>
    <property type="molecule type" value="Genomic_DNA"/>
</dbReference>
<reference evidence="1 2" key="1">
    <citation type="submission" date="2023-05" db="EMBL/GenBank/DDBJ databases">
        <title>Draft genome of Paenibacillus sp. CCS26.</title>
        <authorList>
            <person name="Akita H."/>
            <person name="Shinto Y."/>
            <person name="Kimura Z."/>
        </authorList>
    </citation>
    <scope>NUCLEOTIDE SEQUENCE [LARGE SCALE GENOMIC DNA]</scope>
    <source>
        <strain evidence="1 2">CCS26</strain>
    </source>
</reference>